<comment type="caution">
    <text evidence="5">The sequence shown here is derived from an EMBL/GenBank/DDBJ whole genome shotgun (WGS) entry which is preliminary data.</text>
</comment>
<dbReference type="InterPro" id="IPR036388">
    <property type="entry name" value="WH-like_DNA-bd_sf"/>
</dbReference>
<feature type="domain" description="OmpR/PhoB-type" evidence="4">
    <location>
        <begin position="5"/>
        <end position="104"/>
    </location>
</feature>
<dbReference type="EMBL" id="PIFK01000004">
    <property type="protein sequence ID" value="PTP39102.1"/>
    <property type="molecule type" value="Genomic_DNA"/>
</dbReference>
<dbReference type="InterPro" id="IPR016032">
    <property type="entry name" value="Sig_transdc_resp-reg_C-effctor"/>
</dbReference>
<evidence type="ECO:0000313" key="5">
    <source>
        <dbReference type="EMBL" id="PTP39102.1"/>
    </source>
</evidence>
<dbReference type="InterPro" id="IPR011990">
    <property type="entry name" value="TPR-like_helical_dom_sf"/>
</dbReference>
<dbReference type="GO" id="GO:0000160">
    <property type="term" value="P:phosphorelay signal transduction system"/>
    <property type="evidence" value="ECO:0007669"/>
    <property type="project" value="InterPro"/>
</dbReference>
<gene>
    <name evidence="5" type="ORF">CWO07_02955</name>
</gene>
<dbReference type="Pfam" id="PF00486">
    <property type="entry name" value="Trans_reg_C"/>
    <property type="match status" value="1"/>
</dbReference>
<dbReference type="SUPFAM" id="SSF46894">
    <property type="entry name" value="C-terminal effector domain of the bipartite response regulators"/>
    <property type="match status" value="1"/>
</dbReference>
<dbReference type="Gene3D" id="1.25.40.10">
    <property type="entry name" value="Tetratricopeptide repeat domain"/>
    <property type="match status" value="1"/>
</dbReference>
<dbReference type="InterPro" id="IPR001867">
    <property type="entry name" value="OmpR/PhoB-type_DNA-bd"/>
</dbReference>
<feature type="region of interest" description="Disordered" evidence="3">
    <location>
        <begin position="122"/>
        <end position="165"/>
    </location>
</feature>
<dbReference type="SMART" id="SM00862">
    <property type="entry name" value="Trans_reg_C"/>
    <property type="match status" value="1"/>
</dbReference>
<feature type="compositionally biased region" description="Basic and acidic residues" evidence="3">
    <location>
        <begin position="148"/>
        <end position="158"/>
    </location>
</feature>
<evidence type="ECO:0000259" key="4">
    <source>
        <dbReference type="PROSITE" id="PS51755"/>
    </source>
</evidence>
<protein>
    <submittedName>
        <fullName evidence="5">Transcriptional regulator</fullName>
    </submittedName>
</protein>
<dbReference type="AlphaFoldDB" id="A0A2T5F0N1"/>
<organism evidence="5 6">
    <name type="scientific">Vibrio splendidus</name>
    <dbReference type="NCBI Taxonomy" id="29497"/>
    <lineage>
        <taxon>Bacteria</taxon>
        <taxon>Pseudomonadati</taxon>
        <taxon>Pseudomonadota</taxon>
        <taxon>Gammaproteobacteria</taxon>
        <taxon>Vibrionales</taxon>
        <taxon>Vibrionaceae</taxon>
        <taxon>Vibrio</taxon>
    </lineage>
</organism>
<dbReference type="GO" id="GO:0003677">
    <property type="term" value="F:DNA binding"/>
    <property type="evidence" value="ECO:0007669"/>
    <property type="project" value="UniProtKB-UniRule"/>
</dbReference>
<dbReference type="PROSITE" id="PS51755">
    <property type="entry name" value="OMPR_PHOB"/>
    <property type="match status" value="1"/>
</dbReference>
<dbReference type="RefSeq" id="WP_017094088.1">
    <property type="nucleotide sequence ID" value="NZ_MCXK02000001.1"/>
</dbReference>
<evidence type="ECO:0000256" key="1">
    <source>
        <dbReference type="ARBA" id="ARBA00023125"/>
    </source>
</evidence>
<sequence>MLEKNISFIVDEWQFMPNEGQIQFADSCITIDNRLTKLLEFLCLNPGLTHTRDELIEEVWNGSVLTDQVVTQAVFELRKVLKTHSKRTSSYIVTVPKRGYRFDGEVRVEKVELQKPDFLKPASQKPALQKTEQLDVNERQSTPETQEFVEREDREEGYVKPSENSPRSRKLHYILAFLAVVIVLQSSYMWFSQNKQSPSQASSTHSLSHYEFRYVVLNVTEEVKAQPELYGIVIKLIEHIGFYSNIRVVKSDEHKKLAAIEFNISTAKSSDGKKTRLLVKYVNRASGGVHLNRRYSTNFARFHETFPAMIDDLLRAMYIDVPEEELQRNISVFPQDKESVKALMSATGVSYSTVDFDMALKHFREARALAPDNAYAISVSYISEVLAVFSKDEENIQPRIKALNEQYSSSLSAILKRGNNPRVCEANAILALSQSEPDKALKILLSIPYNQHTPLTYLLMAKAEEARGHISGAKELYLQATQNTSSPIALTLAGPLFFDSNLDKLIEQLQGVKLDVDGK</sequence>
<evidence type="ECO:0000256" key="2">
    <source>
        <dbReference type="PROSITE-ProRule" id="PRU01091"/>
    </source>
</evidence>
<dbReference type="Gene3D" id="1.10.10.10">
    <property type="entry name" value="Winged helix-like DNA-binding domain superfamily/Winged helix DNA-binding domain"/>
    <property type="match status" value="1"/>
</dbReference>
<proteinExistence type="predicted"/>
<dbReference type="Proteomes" id="UP000244197">
    <property type="component" value="Unassembled WGS sequence"/>
</dbReference>
<keyword evidence="1 2" id="KW-0238">DNA-binding</keyword>
<dbReference type="GO" id="GO:0006355">
    <property type="term" value="P:regulation of DNA-templated transcription"/>
    <property type="evidence" value="ECO:0007669"/>
    <property type="project" value="InterPro"/>
</dbReference>
<name>A0A2T5F0N1_VIBSP</name>
<reference evidence="5 6" key="1">
    <citation type="submission" date="2017-11" db="EMBL/GenBank/DDBJ databases">
        <title>Population delineation of vibrios coincides with oyster pathogenicity.</title>
        <authorList>
            <person name="Bruto M."/>
            <person name="Labreuche Y."/>
            <person name="James A."/>
            <person name="Piel D."/>
            <person name="Chenivesse S."/>
            <person name="Petton B."/>
            <person name="Polz M.F."/>
            <person name="Le Roux F."/>
        </authorList>
    </citation>
    <scope>NUCLEOTIDE SEQUENCE [LARGE SCALE GENOMIC DNA]</scope>
    <source>
        <strain evidence="5 6">FF_144</strain>
    </source>
</reference>
<dbReference type="CDD" id="cd00383">
    <property type="entry name" value="trans_reg_C"/>
    <property type="match status" value="1"/>
</dbReference>
<evidence type="ECO:0000256" key="3">
    <source>
        <dbReference type="SAM" id="MobiDB-lite"/>
    </source>
</evidence>
<evidence type="ECO:0000313" key="6">
    <source>
        <dbReference type="Proteomes" id="UP000244197"/>
    </source>
</evidence>
<feature type="DNA-binding region" description="OmpR/PhoB-type" evidence="2">
    <location>
        <begin position="5"/>
        <end position="104"/>
    </location>
</feature>
<accession>A0A2T5F0N1</accession>